<dbReference type="Proteomes" id="UP001500957">
    <property type="component" value="Unassembled WGS sequence"/>
</dbReference>
<reference evidence="2" key="1">
    <citation type="journal article" date="2019" name="Int. J. Syst. Evol. Microbiol.">
        <title>The Global Catalogue of Microorganisms (GCM) 10K type strain sequencing project: providing services to taxonomists for standard genome sequencing and annotation.</title>
        <authorList>
            <consortium name="The Broad Institute Genomics Platform"/>
            <consortium name="The Broad Institute Genome Sequencing Center for Infectious Disease"/>
            <person name="Wu L."/>
            <person name="Ma J."/>
        </authorList>
    </citation>
    <scope>NUCLEOTIDE SEQUENCE [LARGE SCALE GENOMIC DNA]</scope>
    <source>
        <strain evidence="2">JCM 10671</strain>
    </source>
</reference>
<accession>A0ABP3RJS2</accession>
<dbReference type="EMBL" id="BAAAHE010000008">
    <property type="protein sequence ID" value="GAA0610864.1"/>
    <property type="molecule type" value="Genomic_DNA"/>
</dbReference>
<evidence type="ECO:0000313" key="1">
    <source>
        <dbReference type="EMBL" id="GAA0610864.1"/>
    </source>
</evidence>
<protein>
    <submittedName>
        <fullName evidence="1">Uncharacterized protein</fullName>
    </submittedName>
</protein>
<gene>
    <name evidence="1" type="ORF">GCM10009547_11130</name>
</gene>
<evidence type="ECO:0000313" key="2">
    <source>
        <dbReference type="Proteomes" id="UP001500957"/>
    </source>
</evidence>
<organism evidence="1 2">
    <name type="scientific">Sporichthya brevicatena</name>
    <dbReference type="NCBI Taxonomy" id="171442"/>
    <lineage>
        <taxon>Bacteria</taxon>
        <taxon>Bacillati</taxon>
        <taxon>Actinomycetota</taxon>
        <taxon>Actinomycetes</taxon>
        <taxon>Sporichthyales</taxon>
        <taxon>Sporichthyaceae</taxon>
        <taxon>Sporichthya</taxon>
    </lineage>
</organism>
<proteinExistence type="predicted"/>
<name>A0ABP3RJS2_9ACTN</name>
<sequence>MRPAPIRRGQHARLGKITGVSDSDSFLPSSRREYVPPPVRGGLPPEEWISFADAAQKLGIRPWRVRVRALDTVGHLDGAWVAGTGEAGVARASLDRELVWLTTASRRRRLGRWLADFVLRVLP</sequence>
<keyword evidence="2" id="KW-1185">Reference proteome</keyword>
<comment type="caution">
    <text evidence="1">The sequence shown here is derived from an EMBL/GenBank/DDBJ whole genome shotgun (WGS) entry which is preliminary data.</text>
</comment>